<dbReference type="AlphaFoldDB" id="A0A0F9RAD9"/>
<dbReference type="EMBL" id="LAZR01001048">
    <property type="protein sequence ID" value="KKN51814.1"/>
    <property type="molecule type" value="Genomic_DNA"/>
</dbReference>
<accession>A0A0F9RAD9</accession>
<gene>
    <name evidence="1" type="ORF">LCGC14_0619140</name>
</gene>
<protein>
    <submittedName>
        <fullName evidence="1">Uncharacterized protein</fullName>
    </submittedName>
</protein>
<organism evidence="1">
    <name type="scientific">marine sediment metagenome</name>
    <dbReference type="NCBI Taxonomy" id="412755"/>
    <lineage>
        <taxon>unclassified sequences</taxon>
        <taxon>metagenomes</taxon>
        <taxon>ecological metagenomes</taxon>
    </lineage>
</organism>
<comment type="caution">
    <text evidence="1">The sequence shown here is derived from an EMBL/GenBank/DDBJ whole genome shotgun (WGS) entry which is preliminary data.</text>
</comment>
<sequence length="100" mass="12302">MKENNKYKHKIDKKNNSEEDLNLERYIENESKRERELYELIREVFDLRKKLPPIPIFRVRKPPIVKLKFEKLDTSIDPNLLKLLRIKPKTDKKPMKIEWE</sequence>
<name>A0A0F9RAD9_9ZZZZ</name>
<evidence type="ECO:0000313" key="1">
    <source>
        <dbReference type="EMBL" id="KKN51814.1"/>
    </source>
</evidence>
<proteinExistence type="predicted"/>
<reference evidence="1" key="1">
    <citation type="journal article" date="2015" name="Nature">
        <title>Complex archaea that bridge the gap between prokaryotes and eukaryotes.</title>
        <authorList>
            <person name="Spang A."/>
            <person name="Saw J.H."/>
            <person name="Jorgensen S.L."/>
            <person name="Zaremba-Niedzwiedzka K."/>
            <person name="Martijn J."/>
            <person name="Lind A.E."/>
            <person name="van Eijk R."/>
            <person name="Schleper C."/>
            <person name="Guy L."/>
            <person name="Ettema T.J."/>
        </authorList>
    </citation>
    <scope>NUCLEOTIDE SEQUENCE</scope>
</reference>